<dbReference type="InterPro" id="IPR015422">
    <property type="entry name" value="PyrdxlP-dep_Trfase_small"/>
</dbReference>
<name>A0A844YCI9_9SPHN</name>
<organism evidence="6 7">
    <name type="scientific">Qipengyuania pelagi</name>
    <dbReference type="NCBI Taxonomy" id="994320"/>
    <lineage>
        <taxon>Bacteria</taxon>
        <taxon>Pseudomonadati</taxon>
        <taxon>Pseudomonadota</taxon>
        <taxon>Alphaproteobacteria</taxon>
        <taxon>Sphingomonadales</taxon>
        <taxon>Erythrobacteraceae</taxon>
        <taxon>Qipengyuania</taxon>
    </lineage>
</organism>
<dbReference type="Gene3D" id="3.40.640.10">
    <property type="entry name" value="Type I PLP-dependent aspartate aminotransferase-like (Major domain)"/>
    <property type="match status" value="1"/>
</dbReference>
<keyword evidence="7" id="KW-1185">Reference proteome</keyword>
<protein>
    <submittedName>
        <fullName evidence="6">Erythromycin biosynthesis sensory transduction protein eryC1</fullName>
    </submittedName>
</protein>
<evidence type="ECO:0000256" key="4">
    <source>
        <dbReference type="PIRSR" id="PIRSR000390-2"/>
    </source>
</evidence>
<sequence>MTDVPFLDLKKITGAAREDLIEAAARVIDSGWFVLGEEVRRFESQFAAYCETSRCVGVANGLDALTLGLRAMAIGPGDEVIVPSNTYIATWLAVSHLGATPVPVEPDERTYNLDPHRIASAITERTKAIMPVHLYGQPADLDSIRTVAGRHGLQVLEDGAQAQGARYRGRRLGGGNSIVAWSFYPGKNLGALGDGGAVTCGDVDLADRLATFRNYGSRTKYHNEVIGYNSRLDEIHAAFLQVKLARLDAENDRRRAIAGRYLSDMQSSGLLLPFVPDWAEPVWHVFVVRHPARNDFAQRLAREGIGTVIHYPVPPHLQPAYASLGLGKGSFPISEAIHDEVISLPIGPSMSEEQVDHVIDAVNRLA</sequence>
<dbReference type="Proteomes" id="UP000430272">
    <property type="component" value="Unassembled WGS sequence"/>
</dbReference>
<evidence type="ECO:0000256" key="5">
    <source>
        <dbReference type="RuleBase" id="RU004508"/>
    </source>
</evidence>
<dbReference type="PANTHER" id="PTHR30244:SF36">
    <property type="entry name" value="3-OXO-GLUCOSE-6-PHOSPHATE:GLUTAMATE AMINOTRANSFERASE"/>
    <property type="match status" value="1"/>
</dbReference>
<evidence type="ECO:0000256" key="1">
    <source>
        <dbReference type="ARBA" id="ARBA00022898"/>
    </source>
</evidence>
<dbReference type="InterPro" id="IPR000653">
    <property type="entry name" value="DegT/StrS_aminotransferase"/>
</dbReference>
<comment type="caution">
    <text evidence="6">The sequence shown here is derived from an EMBL/GenBank/DDBJ whole genome shotgun (WGS) entry which is preliminary data.</text>
</comment>
<evidence type="ECO:0000313" key="7">
    <source>
        <dbReference type="Proteomes" id="UP000430272"/>
    </source>
</evidence>
<dbReference type="InterPro" id="IPR015421">
    <property type="entry name" value="PyrdxlP-dep_Trfase_major"/>
</dbReference>
<feature type="modified residue" description="N6-(pyridoxal phosphate)lysine" evidence="4">
    <location>
        <position position="187"/>
    </location>
</feature>
<dbReference type="EMBL" id="WTYD01000002">
    <property type="protein sequence ID" value="MXO54678.1"/>
    <property type="molecule type" value="Genomic_DNA"/>
</dbReference>
<dbReference type="CDD" id="cd00616">
    <property type="entry name" value="AHBA_syn"/>
    <property type="match status" value="1"/>
</dbReference>
<dbReference type="FunFam" id="3.40.640.10:FF:000089">
    <property type="entry name" value="Aminotransferase, DegT/DnrJ/EryC1/StrS family"/>
    <property type="match status" value="1"/>
</dbReference>
<feature type="active site" description="Proton acceptor" evidence="3">
    <location>
        <position position="187"/>
    </location>
</feature>
<dbReference type="InterPro" id="IPR015424">
    <property type="entry name" value="PyrdxlP-dep_Trfase"/>
</dbReference>
<dbReference type="GO" id="GO:0030170">
    <property type="term" value="F:pyridoxal phosphate binding"/>
    <property type="evidence" value="ECO:0007669"/>
    <property type="project" value="UniProtKB-ARBA"/>
</dbReference>
<dbReference type="PIRSF" id="PIRSF000390">
    <property type="entry name" value="PLP_StrS"/>
    <property type="match status" value="1"/>
</dbReference>
<dbReference type="GO" id="GO:0008483">
    <property type="term" value="F:transaminase activity"/>
    <property type="evidence" value="ECO:0007669"/>
    <property type="project" value="TreeGrafter"/>
</dbReference>
<dbReference type="PANTHER" id="PTHR30244">
    <property type="entry name" value="TRANSAMINASE"/>
    <property type="match status" value="1"/>
</dbReference>
<accession>A0A844YCI9</accession>
<dbReference type="Pfam" id="PF01041">
    <property type="entry name" value="DegT_DnrJ_EryC1"/>
    <property type="match status" value="1"/>
</dbReference>
<evidence type="ECO:0000313" key="6">
    <source>
        <dbReference type="EMBL" id="MXO54678.1"/>
    </source>
</evidence>
<proteinExistence type="inferred from homology"/>
<comment type="similarity">
    <text evidence="2 5">Belongs to the DegT/DnrJ/EryC1 family.</text>
</comment>
<dbReference type="Gene3D" id="3.90.1150.10">
    <property type="entry name" value="Aspartate Aminotransferase, domain 1"/>
    <property type="match status" value="1"/>
</dbReference>
<gene>
    <name evidence="6" type="ORF">GRI47_11770</name>
</gene>
<evidence type="ECO:0000256" key="2">
    <source>
        <dbReference type="ARBA" id="ARBA00037999"/>
    </source>
</evidence>
<dbReference type="GO" id="GO:0000271">
    <property type="term" value="P:polysaccharide biosynthetic process"/>
    <property type="evidence" value="ECO:0007669"/>
    <property type="project" value="TreeGrafter"/>
</dbReference>
<evidence type="ECO:0000256" key="3">
    <source>
        <dbReference type="PIRSR" id="PIRSR000390-1"/>
    </source>
</evidence>
<dbReference type="SUPFAM" id="SSF53383">
    <property type="entry name" value="PLP-dependent transferases"/>
    <property type="match status" value="1"/>
</dbReference>
<dbReference type="OrthoDB" id="9768668at2"/>
<dbReference type="RefSeq" id="WP_160661574.1">
    <property type="nucleotide sequence ID" value="NZ_BAABDV010000001.1"/>
</dbReference>
<keyword evidence="1 4" id="KW-0663">Pyridoxal phosphate</keyword>
<reference evidence="6 7" key="1">
    <citation type="submission" date="2019-12" db="EMBL/GenBank/DDBJ databases">
        <title>Genomic-based taxomic classification of the family Erythrobacteraceae.</title>
        <authorList>
            <person name="Xu L."/>
        </authorList>
    </citation>
    <scope>NUCLEOTIDE SEQUENCE [LARGE SCALE GENOMIC DNA]</scope>
    <source>
        <strain evidence="6 7">JCM 17468</strain>
    </source>
</reference>
<dbReference type="AlphaFoldDB" id="A0A844YCI9"/>